<feature type="domain" description="Transcription factor COE DNA-binding" evidence="2">
    <location>
        <begin position="28"/>
        <end position="85"/>
    </location>
</feature>
<dbReference type="GO" id="GO:0006355">
    <property type="term" value="P:regulation of DNA-templated transcription"/>
    <property type="evidence" value="ECO:0007669"/>
    <property type="project" value="InterPro"/>
</dbReference>
<keyword evidence="1" id="KW-0863">Zinc-finger</keyword>
<dbReference type="PROSITE" id="PS01345">
    <property type="entry name" value="COE"/>
    <property type="match status" value="1"/>
</dbReference>
<reference evidence="3" key="1">
    <citation type="submission" date="2025-08" db="UniProtKB">
        <authorList>
            <consortium name="Ensembl"/>
        </authorList>
    </citation>
    <scope>IDENTIFICATION</scope>
</reference>
<evidence type="ECO:0000256" key="1">
    <source>
        <dbReference type="RuleBase" id="RU004489"/>
    </source>
</evidence>
<dbReference type="InterPro" id="IPR038173">
    <property type="entry name" value="COE_DBD_sf"/>
</dbReference>
<proteinExistence type="inferred from homology"/>
<keyword evidence="1" id="KW-0479">Metal-binding</keyword>
<keyword evidence="1" id="KW-0862">Zinc</keyword>
<comment type="subcellular location">
    <subcellularLocation>
        <location evidence="1">Nucleus</location>
    </subcellularLocation>
</comment>
<keyword evidence="1" id="KW-0217">Developmental protein</keyword>
<dbReference type="Ensembl" id="ENSPSTT00000020067.1">
    <property type="protein sequence ID" value="ENSPSTP00000019156.1"/>
    <property type="gene ID" value="ENSPSTG00000013825.1"/>
</dbReference>
<evidence type="ECO:0000259" key="2">
    <source>
        <dbReference type="Pfam" id="PF16422"/>
    </source>
</evidence>
<dbReference type="InterPro" id="IPR032200">
    <property type="entry name" value="COE_DBD"/>
</dbReference>
<evidence type="ECO:0000313" key="4">
    <source>
        <dbReference type="Proteomes" id="UP000694428"/>
    </source>
</evidence>
<evidence type="ECO:0000313" key="3">
    <source>
        <dbReference type="Ensembl" id="ENSPSTP00000019156.1"/>
    </source>
</evidence>
<keyword evidence="1" id="KW-0805">Transcription regulation</keyword>
<dbReference type="Pfam" id="PF16422">
    <property type="entry name" value="COE1_DBD"/>
    <property type="match status" value="2"/>
</dbReference>
<keyword evidence="1" id="KW-0238">DNA-binding</keyword>
<dbReference type="Proteomes" id="UP000694428">
    <property type="component" value="Unplaced"/>
</dbReference>
<accession>A0A8C9FS12</accession>
<dbReference type="InterPro" id="IPR018350">
    <property type="entry name" value="Transcription_factor_COE_CS"/>
</dbReference>
<dbReference type="AlphaFoldDB" id="A0A8C9FS12"/>
<comment type="similarity">
    <text evidence="1">Belongs to the COE family.</text>
</comment>
<dbReference type="PANTHER" id="PTHR10747">
    <property type="entry name" value="TRANSCRIPTION FACTOR COE FAMILY MEMBER"/>
    <property type="match status" value="1"/>
</dbReference>
<name>A0A8C9FS12_PAVCR</name>
<keyword evidence="1" id="KW-0804">Transcription</keyword>
<feature type="domain" description="Transcription factor COE DNA-binding" evidence="2">
    <location>
        <begin position="86"/>
        <end position="128"/>
    </location>
</feature>
<protein>
    <recommendedName>
        <fullName evidence="2">Transcription factor COE DNA-binding domain-containing protein</fullName>
    </recommendedName>
</protein>
<dbReference type="GO" id="GO:0008270">
    <property type="term" value="F:zinc ion binding"/>
    <property type="evidence" value="ECO:0007669"/>
    <property type="project" value="UniProtKB-KW"/>
</dbReference>
<keyword evidence="1" id="KW-0539">Nucleus</keyword>
<sequence>MFSVQEALPRGGLPMKEEPLTAGLPSVRWLQGTGILDASTAAQSGVGLARAHFEKQPPSNLRKSNFFHFVLAMYDRQGQPVEIERGQDKNPEMCRVLLTHEIMCSRCCDKKSCGNRNETPSDPVIIDR</sequence>
<dbReference type="GO" id="GO:0005634">
    <property type="term" value="C:nucleus"/>
    <property type="evidence" value="ECO:0007669"/>
    <property type="project" value="UniProtKB-SubCell"/>
</dbReference>
<dbReference type="Gene3D" id="2.60.40.3180">
    <property type="entry name" value="Transcription factor COE1, DNA-binding domain"/>
    <property type="match status" value="2"/>
</dbReference>
<dbReference type="InterPro" id="IPR003523">
    <property type="entry name" value="Transcription_factor_COE"/>
</dbReference>
<dbReference type="GO" id="GO:0003677">
    <property type="term" value="F:DNA binding"/>
    <property type="evidence" value="ECO:0007669"/>
    <property type="project" value="UniProtKB-KW"/>
</dbReference>
<keyword evidence="4" id="KW-1185">Reference proteome</keyword>
<organism evidence="3 4">
    <name type="scientific">Pavo cristatus</name>
    <name type="common">Indian peafowl</name>
    <name type="synonym">Blue peafowl</name>
    <dbReference type="NCBI Taxonomy" id="9049"/>
    <lineage>
        <taxon>Eukaryota</taxon>
        <taxon>Metazoa</taxon>
        <taxon>Chordata</taxon>
        <taxon>Craniata</taxon>
        <taxon>Vertebrata</taxon>
        <taxon>Euteleostomi</taxon>
        <taxon>Archelosauria</taxon>
        <taxon>Archosauria</taxon>
        <taxon>Dinosauria</taxon>
        <taxon>Saurischia</taxon>
        <taxon>Theropoda</taxon>
        <taxon>Coelurosauria</taxon>
        <taxon>Aves</taxon>
        <taxon>Neognathae</taxon>
        <taxon>Galloanserae</taxon>
        <taxon>Galliformes</taxon>
        <taxon>Phasianidae</taxon>
        <taxon>Phasianinae</taxon>
        <taxon>Pavo</taxon>
    </lineage>
</organism>
<reference evidence="3" key="2">
    <citation type="submission" date="2025-09" db="UniProtKB">
        <authorList>
            <consortium name="Ensembl"/>
        </authorList>
    </citation>
    <scope>IDENTIFICATION</scope>
</reference>